<proteinExistence type="predicted"/>
<dbReference type="EMBL" id="BK014004">
    <property type="protein sequence ID" value="DAD52102.1"/>
    <property type="molecule type" value="Genomic_RNA"/>
</dbReference>
<accession>A0A8S5L2R5</accession>
<protein>
    <submittedName>
        <fullName evidence="1">Uncharacterized protein</fullName>
    </submittedName>
</protein>
<name>A0A8S5L2R5_9VIRU</name>
<reference evidence="1" key="1">
    <citation type="submission" date="2020-09" db="EMBL/GenBank/DDBJ databases">
        <title>Leviviricetes taxonomy.</title>
        <authorList>
            <person name="Stockdale S.R."/>
            <person name="Callanan J."/>
            <person name="Adriaenssens E.M."/>
            <person name="Kuhn J.H."/>
            <person name="Rumnieks J."/>
            <person name="Shkoporov A."/>
            <person name="Draper L.A."/>
            <person name="Ross P."/>
            <person name="Hill C."/>
        </authorList>
    </citation>
    <scope>NUCLEOTIDE SEQUENCE</scope>
</reference>
<keyword evidence="2" id="KW-1185">Reference proteome</keyword>
<evidence type="ECO:0000313" key="1">
    <source>
        <dbReference type="EMBL" id="DAD52102.1"/>
    </source>
</evidence>
<dbReference type="RefSeq" id="YP_010770531.1">
    <property type="nucleotide sequence ID" value="NC_074317.1"/>
</dbReference>
<dbReference type="KEGG" id="vg:80399988"/>
<feature type="non-terminal residue" evidence="1">
    <location>
        <position position="1"/>
    </location>
</feature>
<evidence type="ECO:0000313" key="2">
    <source>
        <dbReference type="Proteomes" id="UP000678749"/>
    </source>
</evidence>
<sequence length="49" mass="5722">KWGSRHAQAFPLPYGVWRPFRGRQPLLGEGLPRITAVDRKELRCIEYQA</sequence>
<gene>
    <name evidence="1" type="primary">Esthiorhiza.2_2_1</name>
</gene>
<organism evidence="1 2">
    <name type="scientific">ssRNA phage Esthiorhiza.2_2</name>
    <dbReference type="NCBI Taxonomy" id="2786036"/>
    <lineage>
        <taxon>Viruses</taxon>
        <taxon>Riboviria</taxon>
        <taxon>Orthornavirae</taxon>
        <taxon>Lenarviricota</taxon>
        <taxon>Leviviricetes</taxon>
        <taxon>Timlovirales</taxon>
        <taxon>Steitzviridae</taxon>
        <taxon>Hodnevirus</taxon>
        <taxon>Hodnevirus neoterradaptatum</taxon>
        <taxon>Gredihovirus neoterradaptatum</taxon>
    </lineage>
</organism>
<dbReference type="Proteomes" id="UP000678749">
    <property type="component" value="Segment"/>
</dbReference>
<dbReference type="GeneID" id="80399988"/>